<dbReference type="GO" id="GO:0004721">
    <property type="term" value="F:phosphoprotein phosphatase activity"/>
    <property type="evidence" value="ECO:0007669"/>
    <property type="project" value="TreeGrafter"/>
</dbReference>
<accession>A0A7X9FQJ1</accession>
<dbReference type="Pfam" id="PF02518">
    <property type="entry name" value="HATPase_c"/>
    <property type="match status" value="1"/>
</dbReference>
<evidence type="ECO:0000256" key="4">
    <source>
        <dbReference type="ARBA" id="ARBA00022679"/>
    </source>
</evidence>
<evidence type="ECO:0000256" key="1">
    <source>
        <dbReference type="ARBA" id="ARBA00000085"/>
    </source>
</evidence>
<feature type="non-terminal residue" evidence="8">
    <location>
        <position position="1"/>
    </location>
</feature>
<dbReference type="SUPFAM" id="SSF55874">
    <property type="entry name" value="ATPase domain of HSP90 chaperone/DNA topoisomerase II/histidine kinase"/>
    <property type="match status" value="1"/>
</dbReference>
<dbReference type="PANTHER" id="PTHR45453:SF1">
    <property type="entry name" value="PHOSPHATE REGULON SENSOR PROTEIN PHOR"/>
    <property type="match status" value="1"/>
</dbReference>
<dbReference type="PRINTS" id="PR00344">
    <property type="entry name" value="BCTRLSENSOR"/>
</dbReference>
<evidence type="ECO:0000313" key="8">
    <source>
        <dbReference type="EMBL" id="NMC62347.1"/>
    </source>
</evidence>
<keyword evidence="4" id="KW-0808">Transferase</keyword>
<dbReference type="AlphaFoldDB" id="A0A7X9FQJ1"/>
<protein>
    <recommendedName>
        <fullName evidence="2">histidine kinase</fullName>
        <ecNumber evidence="2">2.7.13.3</ecNumber>
    </recommendedName>
</protein>
<organism evidence="8 9">
    <name type="scientific">SAR324 cluster bacterium</name>
    <dbReference type="NCBI Taxonomy" id="2024889"/>
    <lineage>
        <taxon>Bacteria</taxon>
        <taxon>Deltaproteobacteria</taxon>
        <taxon>SAR324 cluster</taxon>
    </lineage>
</organism>
<dbReference type="InterPro" id="IPR005467">
    <property type="entry name" value="His_kinase_dom"/>
</dbReference>
<evidence type="ECO:0000256" key="6">
    <source>
        <dbReference type="ARBA" id="ARBA00023012"/>
    </source>
</evidence>
<dbReference type="InterPro" id="IPR036890">
    <property type="entry name" value="HATPase_C_sf"/>
</dbReference>
<dbReference type="GO" id="GO:0000155">
    <property type="term" value="F:phosphorelay sensor kinase activity"/>
    <property type="evidence" value="ECO:0007669"/>
    <property type="project" value="TreeGrafter"/>
</dbReference>
<dbReference type="PANTHER" id="PTHR45453">
    <property type="entry name" value="PHOSPHATE REGULON SENSOR PROTEIN PHOR"/>
    <property type="match status" value="1"/>
</dbReference>
<comment type="catalytic activity">
    <reaction evidence="1">
        <text>ATP + protein L-histidine = ADP + protein N-phospho-L-histidine.</text>
        <dbReference type="EC" id="2.7.13.3"/>
    </reaction>
</comment>
<keyword evidence="6" id="KW-0902">Two-component regulatory system</keyword>
<evidence type="ECO:0000313" key="9">
    <source>
        <dbReference type="Proteomes" id="UP000524246"/>
    </source>
</evidence>
<name>A0A7X9FQJ1_9DELT</name>
<dbReference type="GO" id="GO:0005886">
    <property type="term" value="C:plasma membrane"/>
    <property type="evidence" value="ECO:0007669"/>
    <property type="project" value="TreeGrafter"/>
</dbReference>
<evidence type="ECO:0000256" key="5">
    <source>
        <dbReference type="ARBA" id="ARBA00022777"/>
    </source>
</evidence>
<reference evidence="8 9" key="1">
    <citation type="journal article" date="2020" name="Biotechnol. Biofuels">
        <title>New insights from the biogas microbiome by comprehensive genome-resolved metagenomics of nearly 1600 species originating from multiple anaerobic digesters.</title>
        <authorList>
            <person name="Campanaro S."/>
            <person name="Treu L."/>
            <person name="Rodriguez-R L.M."/>
            <person name="Kovalovszki A."/>
            <person name="Ziels R.M."/>
            <person name="Maus I."/>
            <person name="Zhu X."/>
            <person name="Kougias P.G."/>
            <person name="Basile A."/>
            <person name="Luo G."/>
            <person name="Schluter A."/>
            <person name="Konstantinidis K.T."/>
            <person name="Angelidaki I."/>
        </authorList>
    </citation>
    <scope>NUCLEOTIDE SEQUENCE [LARGE SCALE GENOMIC DNA]</scope>
    <source>
        <strain evidence="8">AS27yjCOA_65</strain>
    </source>
</reference>
<evidence type="ECO:0000256" key="3">
    <source>
        <dbReference type="ARBA" id="ARBA00022553"/>
    </source>
</evidence>
<dbReference type="EC" id="2.7.13.3" evidence="2"/>
<dbReference type="GO" id="GO:0005524">
    <property type="term" value="F:ATP binding"/>
    <property type="evidence" value="ECO:0007669"/>
    <property type="project" value="UniProtKB-KW"/>
</dbReference>
<dbReference type="InterPro" id="IPR004358">
    <property type="entry name" value="Sig_transdc_His_kin-like_C"/>
</dbReference>
<dbReference type="CDD" id="cd00075">
    <property type="entry name" value="HATPase"/>
    <property type="match status" value="1"/>
</dbReference>
<dbReference type="GO" id="GO:0016036">
    <property type="term" value="P:cellular response to phosphate starvation"/>
    <property type="evidence" value="ECO:0007669"/>
    <property type="project" value="TreeGrafter"/>
</dbReference>
<keyword evidence="5" id="KW-0418">Kinase</keyword>
<evidence type="ECO:0000259" key="7">
    <source>
        <dbReference type="PROSITE" id="PS50109"/>
    </source>
</evidence>
<keyword evidence="8" id="KW-0547">Nucleotide-binding</keyword>
<keyword evidence="3" id="KW-0597">Phosphoprotein</keyword>
<comment type="caution">
    <text evidence="8">The sequence shown here is derived from an EMBL/GenBank/DDBJ whole genome shotgun (WGS) entry which is preliminary data.</text>
</comment>
<feature type="domain" description="Histidine kinase" evidence="7">
    <location>
        <begin position="1"/>
        <end position="64"/>
    </location>
</feature>
<dbReference type="InterPro" id="IPR003594">
    <property type="entry name" value="HATPase_dom"/>
</dbReference>
<dbReference type="InterPro" id="IPR050351">
    <property type="entry name" value="BphY/WalK/GraS-like"/>
</dbReference>
<dbReference type="Gene3D" id="3.30.565.10">
    <property type="entry name" value="Histidine kinase-like ATPase, C-terminal domain"/>
    <property type="match status" value="1"/>
</dbReference>
<proteinExistence type="predicted"/>
<dbReference type="Proteomes" id="UP000524246">
    <property type="component" value="Unassembled WGS sequence"/>
</dbReference>
<dbReference type="PROSITE" id="PS50109">
    <property type="entry name" value="HIS_KIN"/>
    <property type="match status" value="1"/>
</dbReference>
<sequence length="66" mass="7118">FIPPSEQAHIFEKFRRGGSSKDKAGSGLGLYIVKSLINSVNAELKISSNEKEGTTFSVYFPLASAP</sequence>
<gene>
    <name evidence="8" type="ORF">GYA55_04195</name>
</gene>
<evidence type="ECO:0000256" key="2">
    <source>
        <dbReference type="ARBA" id="ARBA00012438"/>
    </source>
</evidence>
<keyword evidence="8" id="KW-0067">ATP-binding</keyword>
<dbReference type="EMBL" id="JAAZON010000173">
    <property type="protein sequence ID" value="NMC62347.1"/>
    <property type="molecule type" value="Genomic_DNA"/>
</dbReference>